<dbReference type="STRING" id="45882.A0A0V1D351"/>
<dbReference type="AlphaFoldDB" id="A0A0V1D351"/>
<evidence type="ECO:0000256" key="1">
    <source>
        <dbReference type="RuleBase" id="RU366044"/>
    </source>
</evidence>
<dbReference type="Pfam" id="PF05793">
    <property type="entry name" value="TFIIF_alpha"/>
    <property type="match status" value="1"/>
</dbReference>
<keyword evidence="1" id="KW-0804">Transcription</keyword>
<feature type="compositionally biased region" description="Basic residues" evidence="2">
    <location>
        <begin position="198"/>
        <end position="207"/>
    </location>
</feature>
<evidence type="ECO:0000313" key="3">
    <source>
        <dbReference type="EMBL" id="KRY55996.1"/>
    </source>
</evidence>
<feature type="compositionally biased region" description="Polar residues" evidence="2">
    <location>
        <begin position="148"/>
        <end position="160"/>
    </location>
</feature>
<keyword evidence="4" id="KW-1185">Reference proteome</keyword>
<dbReference type="GO" id="GO:0005634">
    <property type="term" value="C:nucleus"/>
    <property type="evidence" value="ECO:0007669"/>
    <property type="project" value="UniProtKB-SubCell"/>
</dbReference>
<organism evidence="3 4">
    <name type="scientific">Trichinella britovi</name>
    <name type="common">Parasitic roundworm</name>
    <dbReference type="NCBI Taxonomy" id="45882"/>
    <lineage>
        <taxon>Eukaryota</taxon>
        <taxon>Metazoa</taxon>
        <taxon>Ecdysozoa</taxon>
        <taxon>Nematoda</taxon>
        <taxon>Enoplea</taxon>
        <taxon>Dorylaimia</taxon>
        <taxon>Trichinellida</taxon>
        <taxon>Trichinellidae</taxon>
        <taxon>Trichinella</taxon>
    </lineage>
</organism>
<feature type="non-terminal residue" evidence="3">
    <location>
        <position position="1"/>
    </location>
</feature>
<dbReference type="Proteomes" id="UP000054653">
    <property type="component" value="Unassembled WGS sequence"/>
</dbReference>
<feature type="region of interest" description="Disordered" evidence="2">
    <location>
        <begin position="21"/>
        <end position="45"/>
    </location>
</feature>
<comment type="subcellular location">
    <subcellularLocation>
        <location evidence="1">Nucleus</location>
    </subcellularLocation>
</comment>
<name>A0A0V1D351_TRIBR</name>
<comment type="function">
    <text evidence="1">TFIIF is a general transcription initiation factor that binds to RNA polymerase II and helps to recruit it to the initiation complex in collaboration with TFIIB. It promotes transcription elongation.</text>
</comment>
<feature type="compositionally biased region" description="Basic and acidic residues" evidence="2">
    <location>
        <begin position="22"/>
        <end position="45"/>
    </location>
</feature>
<feature type="region of interest" description="Disordered" evidence="2">
    <location>
        <begin position="181"/>
        <end position="207"/>
    </location>
</feature>
<comment type="caution">
    <text evidence="3">The sequence shown here is derived from an EMBL/GenBank/DDBJ whole genome shotgun (WGS) entry which is preliminary data.</text>
</comment>
<feature type="region of interest" description="Disordered" evidence="2">
    <location>
        <begin position="140"/>
        <end position="160"/>
    </location>
</feature>
<dbReference type="InterPro" id="IPR008851">
    <property type="entry name" value="TFIIF-alpha"/>
</dbReference>
<keyword evidence="1" id="KW-0805">Transcription regulation</keyword>
<dbReference type="GO" id="GO:0006367">
    <property type="term" value="P:transcription initiation at RNA polymerase II promoter"/>
    <property type="evidence" value="ECO:0007669"/>
    <property type="project" value="InterPro"/>
</dbReference>
<dbReference type="GO" id="GO:0003677">
    <property type="term" value="F:DNA binding"/>
    <property type="evidence" value="ECO:0007669"/>
    <property type="project" value="UniProtKB-KW"/>
</dbReference>
<keyword evidence="1" id="KW-0238">DNA-binding</keyword>
<evidence type="ECO:0000313" key="4">
    <source>
        <dbReference type="Proteomes" id="UP000054653"/>
    </source>
</evidence>
<protein>
    <recommendedName>
        <fullName evidence="1">Transcription initiation factor IIF subunit alpha</fullName>
    </recommendedName>
</protein>
<accession>A0A0V1D351</accession>
<proteinExistence type="inferred from homology"/>
<dbReference type="EMBL" id="JYDI01000048">
    <property type="protein sequence ID" value="KRY55996.1"/>
    <property type="molecule type" value="Genomic_DNA"/>
</dbReference>
<comment type="similarity">
    <text evidence="1">Belongs to the TFIIF alpha subunit family.</text>
</comment>
<sequence>LLLLAHTIPRCHRHQITSMTTVEREKSAEHVEADETRNSERPDSTKEVRCEVRSFERGVAVAIKHDIMVNPRSCAISNYSDYWIFEKNGKIAFDMYPVLICMCNNVVPVPHRKAMSIEEMEEHFKRRQVVLNQFSLRTRISPNPADGNAQNNEAPNTFPDQASISQNEMVEWTVQWATVHAESSSTASETAEKEHESYRKKRYHETE</sequence>
<evidence type="ECO:0000256" key="2">
    <source>
        <dbReference type="SAM" id="MobiDB-lite"/>
    </source>
</evidence>
<gene>
    <name evidence="3" type="ORF">T03_11450</name>
</gene>
<keyword evidence="1" id="KW-0539">Nucleus</keyword>
<dbReference type="OrthoDB" id="10059875at2759"/>
<dbReference type="GO" id="GO:0032968">
    <property type="term" value="P:positive regulation of transcription elongation by RNA polymerase II"/>
    <property type="evidence" value="ECO:0007669"/>
    <property type="project" value="InterPro"/>
</dbReference>
<reference evidence="3 4" key="1">
    <citation type="submission" date="2015-01" db="EMBL/GenBank/DDBJ databases">
        <title>Evolution of Trichinella species and genotypes.</title>
        <authorList>
            <person name="Korhonen P.K."/>
            <person name="Edoardo P."/>
            <person name="Giuseppe L.R."/>
            <person name="Gasser R.B."/>
        </authorList>
    </citation>
    <scope>NUCLEOTIDE SEQUENCE [LARGE SCALE GENOMIC DNA]</scope>
    <source>
        <strain evidence="3">ISS120</strain>
    </source>
</reference>